<keyword evidence="1" id="KW-0732">Signal</keyword>
<gene>
    <name evidence="2" type="ORF">JJB07_04510</name>
</gene>
<dbReference type="Proteomes" id="UP000602284">
    <property type="component" value="Unassembled WGS sequence"/>
</dbReference>
<feature type="signal peptide" evidence="1">
    <location>
        <begin position="1"/>
        <end position="25"/>
    </location>
</feature>
<evidence type="ECO:0000313" key="2">
    <source>
        <dbReference type="EMBL" id="MBL0385906.1"/>
    </source>
</evidence>
<protein>
    <submittedName>
        <fullName evidence="2">Uncharacterized protein</fullName>
    </submittedName>
</protein>
<dbReference type="RefSeq" id="WP_201631479.1">
    <property type="nucleotide sequence ID" value="NZ_JAEQNB010000001.1"/>
</dbReference>
<feature type="chain" id="PRO_5046665805" evidence="1">
    <location>
        <begin position="26"/>
        <end position="248"/>
    </location>
</feature>
<evidence type="ECO:0000256" key="1">
    <source>
        <dbReference type="SAM" id="SignalP"/>
    </source>
</evidence>
<dbReference type="InterPro" id="IPR045702">
    <property type="entry name" value="DUF6060"/>
</dbReference>
<accession>A0ABS1J6L2</accession>
<name>A0ABS1J6L2_9BACL</name>
<comment type="caution">
    <text evidence="2">The sequence shown here is derived from an EMBL/GenBank/DDBJ whole genome shotgun (WGS) entry which is preliminary data.</text>
</comment>
<sequence>MKKIISMVCTALMALSLFGATAAHADTSNAKVENSVKILGEYNGKQVVSVKKITNGNWVDVSFEEFLKDMNTKQQATVHQNPTKMKLQSPTSIMKPADAVYTWYDYWESSGYYYNASPRKTSPDYGCPSSAPAPCTLSLQYSLTQSKSANVSLSLPEWNAIKATLGYTYQDQASVAATYALPVPPGKYGHMEFAPKYYHSEGTMEAWMSSISGVQLVGTQYVGCETPQKLQTGFLDGYAIGVITNSPT</sequence>
<keyword evidence="3" id="KW-1185">Reference proteome</keyword>
<dbReference type="EMBL" id="JAEQNB010000001">
    <property type="protein sequence ID" value="MBL0385906.1"/>
    <property type="molecule type" value="Genomic_DNA"/>
</dbReference>
<proteinExistence type="predicted"/>
<dbReference type="Pfam" id="PF19535">
    <property type="entry name" value="DUF6060"/>
    <property type="match status" value="1"/>
</dbReference>
<reference evidence="2 3" key="1">
    <citation type="submission" date="2021-01" db="EMBL/GenBank/DDBJ databases">
        <title>Tumebacillus sp. strain ITR2 16S ribosomal RNA gene Genome sequencing and assembly.</title>
        <authorList>
            <person name="Kang M."/>
        </authorList>
    </citation>
    <scope>NUCLEOTIDE SEQUENCE [LARGE SCALE GENOMIC DNA]</scope>
    <source>
        <strain evidence="2 3">ITR2</strain>
    </source>
</reference>
<organism evidence="2 3">
    <name type="scientific">Tumebacillus amylolyticus</name>
    <dbReference type="NCBI Taxonomy" id="2801339"/>
    <lineage>
        <taxon>Bacteria</taxon>
        <taxon>Bacillati</taxon>
        <taxon>Bacillota</taxon>
        <taxon>Bacilli</taxon>
        <taxon>Bacillales</taxon>
        <taxon>Alicyclobacillaceae</taxon>
        <taxon>Tumebacillus</taxon>
    </lineage>
</organism>
<evidence type="ECO:0000313" key="3">
    <source>
        <dbReference type="Proteomes" id="UP000602284"/>
    </source>
</evidence>